<accession>A0A8H5BER4</accession>
<dbReference type="EC" id="1.16.1.9" evidence="2"/>
<feature type="domain" description="FAD-binding FR-type" evidence="13">
    <location>
        <begin position="424"/>
        <end position="550"/>
    </location>
</feature>
<feature type="compositionally biased region" description="Low complexity" evidence="11">
    <location>
        <begin position="1125"/>
        <end position="1140"/>
    </location>
</feature>
<evidence type="ECO:0000256" key="5">
    <source>
        <dbReference type="ARBA" id="ARBA00022692"/>
    </source>
</evidence>
<evidence type="ECO:0000259" key="13">
    <source>
        <dbReference type="PROSITE" id="PS51384"/>
    </source>
</evidence>
<dbReference type="Gene3D" id="2.40.30.10">
    <property type="entry name" value="Translation factors"/>
    <property type="match status" value="1"/>
</dbReference>
<feature type="transmembrane region" description="Helical" evidence="12">
    <location>
        <begin position="184"/>
        <end position="205"/>
    </location>
</feature>
<dbReference type="OrthoDB" id="4494341at2759"/>
<feature type="region of interest" description="Disordered" evidence="11">
    <location>
        <begin position="1080"/>
        <end position="1156"/>
    </location>
</feature>
<evidence type="ECO:0000256" key="6">
    <source>
        <dbReference type="ARBA" id="ARBA00022989"/>
    </source>
</evidence>
<comment type="catalytic activity">
    <reaction evidence="10">
        <text>2 a Fe(II)-siderophore + NADP(+) + H(+) = 2 a Fe(III)-siderophore + NADPH</text>
        <dbReference type="Rhea" id="RHEA:28795"/>
        <dbReference type="Rhea" id="RHEA-COMP:11342"/>
        <dbReference type="Rhea" id="RHEA-COMP:11344"/>
        <dbReference type="ChEBI" id="CHEBI:15378"/>
        <dbReference type="ChEBI" id="CHEBI:29033"/>
        <dbReference type="ChEBI" id="CHEBI:29034"/>
        <dbReference type="ChEBI" id="CHEBI:57783"/>
        <dbReference type="ChEBI" id="CHEBI:58349"/>
        <dbReference type="EC" id="1.16.1.9"/>
    </reaction>
</comment>
<dbReference type="GO" id="GO:0005886">
    <property type="term" value="C:plasma membrane"/>
    <property type="evidence" value="ECO:0007669"/>
    <property type="project" value="UniProtKB-SubCell"/>
</dbReference>
<feature type="transmembrane region" description="Helical" evidence="12">
    <location>
        <begin position="361"/>
        <end position="380"/>
    </location>
</feature>
<reference evidence="14 15" key="1">
    <citation type="journal article" date="2020" name="ISME J.">
        <title>Uncovering the hidden diversity of litter-decomposition mechanisms in mushroom-forming fungi.</title>
        <authorList>
            <person name="Floudas D."/>
            <person name="Bentzer J."/>
            <person name="Ahren D."/>
            <person name="Johansson T."/>
            <person name="Persson P."/>
            <person name="Tunlid A."/>
        </authorList>
    </citation>
    <scope>NUCLEOTIDE SEQUENCE [LARGE SCALE GENOMIC DNA]</scope>
    <source>
        <strain evidence="14 15">CBS 101986</strain>
    </source>
</reference>
<feature type="transmembrane region" description="Helical" evidence="12">
    <location>
        <begin position="387"/>
        <end position="408"/>
    </location>
</feature>
<name>A0A8H5BER4_9AGAR</name>
<organism evidence="14 15">
    <name type="scientific">Psilocybe cf. subviscida</name>
    <dbReference type="NCBI Taxonomy" id="2480587"/>
    <lineage>
        <taxon>Eukaryota</taxon>
        <taxon>Fungi</taxon>
        <taxon>Dikarya</taxon>
        <taxon>Basidiomycota</taxon>
        <taxon>Agaricomycotina</taxon>
        <taxon>Agaricomycetes</taxon>
        <taxon>Agaricomycetidae</taxon>
        <taxon>Agaricales</taxon>
        <taxon>Agaricineae</taxon>
        <taxon>Strophariaceae</taxon>
        <taxon>Psilocybe</taxon>
    </lineage>
</organism>
<dbReference type="InterPro" id="IPR013130">
    <property type="entry name" value="Fe3_Rdtase_TM_dom"/>
</dbReference>
<sequence length="1355" mass="150395">MRKRASGNPIAMCETAKEDKAAKLDNIFVMRGPCSIVAGVTFERHPSLIRRKPSLLRPPSFQVEYSVLICAHVEISLQKKPVEISIYLVAISPRRCSENLETKVPTRLMWMKSYGHYPMHFLWNKRLPVEPRGCNSSFLSLSVVFFPSMSAGYSSFDSLHKRASPTPADRAIRNQVQLRHVNELWFLLGSVVAFFTAINFGRYLYSRWTLKNPPSTGGATSDNEKKGDEKGATYRNKASTFSRAFSAFQTGFRIVFFRRTITIGYNAVASMSELTFILCYIAAMFIFLLVDTRDLAAFMYQDRAALLASSQLPLIVVLAGKNNLNVLHRASARTAFIFLWIHALTRVQSGLPAQFSIEHNWMRSGAVGLAALTIAMILSIRPIRNAAFEFFLVTHIIFIIIFLVGGYYHAKGIQSAEFIWPALLVWAFDRVLRLGRFVWNNKPWEKNHPGDALVELLSEDTIRLTMTRRISWTPGQHAYVILPTVSKLPFEAHPFTIASLPSEDGKESDVIFLIRGRNGFTKHLRDHAARDPESRVPAFIDGPYGSPPDLRHYSTCILVAESTLAAESLPSKESSSYGQSVTQTLMDALNTALPSLVVEPRIYITGKNSPIPETAEIEGRPASISSSVDKEKVESPMSELPRYSSLKLIHGRPSMKKLIHDEIDIALGPLSVDVAGPSNLAESIRRALRTDSATPSAVLKGAQPVTLHVETFATQRSERKDAVAANGALQGHATDQVWIAAISAKYTYLTYPDTTMTAGISQPLDQPKYDIFFPPFPPVPAGVTLVPFKDWEERGICMEPGPLDAEVDTLGIPTVLVSPKGHSDDVCKTNTKRKRVQQETKARKKQGISATRTWWEEWEDREGGRASKSVHPEYERLHMAAQDFTNGRQWPITFASETGPRFIWTKFQAYLGIPEGGQVVKGSSGKKDEISDDEEEEEEEEDNGVEPVEISNRQEANILTESELRSRVETSKAVVKNEQRIERFFQDPESSIRIFMSSYSRHMGFIWAGPNLDVIPRVLGFFINFLLRNAVLPEIDRQLRRCLPLVDLGLSELSGTAAISRAIPDNFSGASKSYWGKKTDPAYQPAVSQDGPEVQEETVSPQADSHASNENNAADSGWGTGAGASGWSTGTNSGWGNSDSADNTWGVVSDAPQEPAQPDFSSWYDAPKTFFEFLGPTVLPLTHKTGIVEQSMRMVKAIVPPNNNTPKAAVQADGAYEPSADAVEAEMDRLFTKVVLSPMIDWDAGAYDEYTRPKILKTSRGPVVGDAVETDTQEKPAVKAYDPLTADITLIIESPEAAKLLKEGMGIGGTWIQLVREGPPAPKKKSKSKKAFNGYWYLEDVAIVTPTFWLARKEE</sequence>
<evidence type="ECO:0000256" key="11">
    <source>
        <dbReference type="SAM" id="MobiDB-lite"/>
    </source>
</evidence>
<evidence type="ECO:0000256" key="2">
    <source>
        <dbReference type="ARBA" id="ARBA00012668"/>
    </source>
</evidence>
<dbReference type="Pfam" id="PF01794">
    <property type="entry name" value="Ferric_reduct"/>
    <property type="match status" value="1"/>
</dbReference>
<dbReference type="PANTHER" id="PTHR32361">
    <property type="entry name" value="FERRIC/CUPRIC REDUCTASE TRANSMEMBRANE COMPONENT"/>
    <property type="match status" value="1"/>
</dbReference>
<keyword evidence="6 12" id="KW-1133">Transmembrane helix</keyword>
<evidence type="ECO:0000313" key="15">
    <source>
        <dbReference type="Proteomes" id="UP000567179"/>
    </source>
</evidence>
<evidence type="ECO:0000313" key="14">
    <source>
        <dbReference type="EMBL" id="KAF5320842.1"/>
    </source>
</evidence>
<keyword evidence="3" id="KW-0813">Transport</keyword>
<protein>
    <recommendedName>
        <fullName evidence="2">ferric-chelate reductase (NADPH)</fullName>
        <ecNumber evidence="2">1.16.1.9</ecNumber>
    </recommendedName>
</protein>
<evidence type="ECO:0000256" key="3">
    <source>
        <dbReference type="ARBA" id="ARBA00022448"/>
    </source>
</evidence>
<dbReference type="InterPro" id="IPR051410">
    <property type="entry name" value="Ferric/Cupric_Reductase"/>
</dbReference>
<evidence type="ECO:0000256" key="9">
    <source>
        <dbReference type="ARBA" id="ARBA00023180"/>
    </source>
</evidence>
<dbReference type="GO" id="GO:0015677">
    <property type="term" value="P:copper ion import"/>
    <property type="evidence" value="ECO:0007669"/>
    <property type="project" value="TreeGrafter"/>
</dbReference>
<dbReference type="InterPro" id="IPR017927">
    <property type="entry name" value="FAD-bd_FR_type"/>
</dbReference>
<gene>
    <name evidence="14" type="ORF">D9619_000265</name>
</gene>
<evidence type="ECO:0000256" key="8">
    <source>
        <dbReference type="ARBA" id="ARBA00023136"/>
    </source>
</evidence>
<dbReference type="InterPro" id="IPR013112">
    <property type="entry name" value="FAD-bd_8"/>
</dbReference>
<dbReference type="GO" id="GO:0052851">
    <property type="term" value="F:ferric-chelate reductase (NADPH) activity"/>
    <property type="evidence" value="ECO:0007669"/>
    <property type="project" value="UniProtKB-EC"/>
</dbReference>
<dbReference type="PROSITE" id="PS51384">
    <property type="entry name" value="FAD_FR"/>
    <property type="match status" value="1"/>
</dbReference>
<evidence type="ECO:0000256" key="1">
    <source>
        <dbReference type="ARBA" id="ARBA00004651"/>
    </source>
</evidence>
<feature type="compositionally biased region" description="Polar residues" evidence="11">
    <location>
        <begin position="1097"/>
        <end position="1113"/>
    </location>
</feature>
<dbReference type="Pfam" id="PF08022">
    <property type="entry name" value="FAD_binding_8"/>
    <property type="match status" value="1"/>
</dbReference>
<feature type="region of interest" description="Disordered" evidence="11">
    <location>
        <begin position="918"/>
        <end position="949"/>
    </location>
</feature>
<proteinExistence type="predicted"/>
<comment type="caution">
    <text evidence="14">The sequence shown here is derived from an EMBL/GenBank/DDBJ whole genome shotgun (WGS) entry which is preliminary data.</text>
</comment>
<keyword evidence="7" id="KW-0406">Ion transport</keyword>
<dbReference type="PANTHER" id="PTHR32361:SF9">
    <property type="entry name" value="FERRIC REDUCTASE TRANSMEMBRANE COMPONENT 3-RELATED"/>
    <property type="match status" value="1"/>
</dbReference>
<dbReference type="InterPro" id="IPR017938">
    <property type="entry name" value="Riboflavin_synthase-like_b-brl"/>
</dbReference>
<dbReference type="EMBL" id="JAACJJ010000028">
    <property type="protein sequence ID" value="KAF5320842.1"/>
    <property type="molecule type" value="Genomic_DNA"/>
</dbReference>
<evidence type="ECO:0000256" key="12">
    <source>
        <dbReference type="SAM" id="Phobius"/>
    </source>
</evidence>
<keyword evidence="15" id="KW-1185">Reference proteome</keyword>
<feature type="compositionally biased region" description="Acidic residues" evidence="11">
    <location>
        <begin position="930"/>
        <end position="944"/>
    </location>
</feature>
<keyword evidence="8 12" id="KW-0472">Membrane</keyword>
<dbReference type="CDD" id="cd06186">
    <property type="entry name" value="NOX_Duox_like_FAD_NADP"/>
    <property type="match status" value="1"/>
</dbReference>
<evidence type="ECO:0000256" key="4">
    <source>
        <dbReference type="ARBA" id="ARBA00022475"/>
    </source>
</evidence>
<dbReference type="SUPFAM" id="SSF63380">
    <property type="entry name" value="Riboflavin synthase domain-like"/>
    <property type="match status" value="1"/>
</dbReference>
<comment type="subcellular location">
    <subcellularLocation>
        <location evidence="1">Cell membrane</location>
        <topology evidence="1">Multi-pass membrane protein</topology>
    </subcellularLocation>
</comment>
<dbReference type="Proteomes" id="UP000567179">
    <property type="component" value="Unassembled WGS sequence"/>
</dbReference>
<keyword evidence="5 12" id="KW-0812">Transmembrane</keyword>
<evidence type="ECO:0000256" key="10">
    <source>
        <dbReference type="ARBA" id="ARBA00048483"/>
    </source>
</evidence>
<dbReference type="GO" id="GO:0006826">
    <property type="term" value="P:iron ion transport"/>
    <property type="evidence" value="ECO:0007669"/>
    <property type="project" value="TreeGrafter"/>
</dbReference>
<feature type="transmembrane region" description="Helical" evidence="12">
    <location>
        <begin position="263"/>
        <end position="290"/>
    </location>
</feature>
<keyword evidence="9" id="KW-0325">Glycoprotein</keyword>
<keyword evidence="4" id="KW-1003">Cell membrane</keyword>
<dbReference type="GO" id="GO:0006879">
    <property type="term" value="P:intracellular iron ion homeostasis"/>
    <property type="evidence" value="ECO:0007669"/>
    <property type="project" value="TreeGrafter"/>
</dbReference>
<evidence type="ECO:0000256" key="7">
    <source>
        <dbReference type="ARBA" id="ARBA00023065"/>
    </source>
</evidence>